<protein>
    <submittedName>
        <fullName evidence="3">S-layer protein</fullName>
    </submittedName>
</protein>
<feature type="chain" id="PRO_5007884119" evidence="1">
    <location>
        <begin position="27"/>
        <end position="223"/>
    </location>
</feature>
<dbReference type="Proteomes" id="UP000077134">
    <property type="component" value="Unassembled WGS sequence"/>
</dbReference>
<dbReference type="STRING" id="1763538.LPB68_13005"/>
<sequence length="223" mass="24829">MNSKFKIITLTTTVALLFTLAGQSFAATQPFSDLSHVDAPEKIISLYEKGIVQGVTSHQFFPLAPLTAAQGIQLIVNTFDLNLDFVKFAKDPKATDYYALANNDAWYADTLIIATVNKIDLPTDLDPNEQWTRQEFTYHLVQAMERHGNLPMINLLPVKVSDESALTIEYSGSIQRALSYGLVKLDAEQNFHPQAVISRADATEQIYNALEYLQAHPAPVINE</sequence>
<name>A0A167B9W5_9BACL</name>
<comment type="caution">
    <text evidence="3">The sequence shown here is derived from an EMBL/GenBank/DDBJ whole genome shotgun (WGS) entry which is preliminary data.</text>
</comment>
<evidence type="ECO:0000256" key="1">
    <source>
        <dbReference type="SAM" id="SignalP"/>
    </source>
</evidence>
<evidence type="ECO:0000313" key="3">
    <source>
        <dbReference type="EMBL" id="OAB71871.1"/>
    </source>
</evidence>
<dbReference type="OrthoDB" id="1738667at2"/>
<dbReference type="Pfam" id="PF00395">
    <property type="entry name" value="SLH"/>
    <property type="match status" value="1"/>
</dbReference>
<dbReference type="KEGG" id="pcx:LPB68_13005"/>
<dbReference type="RefSeq" id="WP_068660521.1">
    <property type="nucleotide sequence ID" value="NZ_CP017770.1"/>
</dbReference>
<dbReference type="PROSITE" id="PS51272">
    <property type="entry name" value="SLH"/>
    <property type="match status" value="1"/>
</dbReference>
<feature type="signal peptide" evidence="1">
    <location>
        <begin position="1"/>
        <end position="26"/>
    </location>
</feature>
<gene>
    <name evidence="3" type="ORF">PNBC_17885</name>
</gene>
<dbReference type="AlphaFoldDB" id="A0A167B9W5"/>
<evidence type="ECO:0000259" key="2">
    <source>
        <dbReference type="PROSITE" id="PS51272"/>
    </source>
</evidence>
<feature type="domain" description="SLH" evidence="2">
    <location>
        <begin position="157"/>
        <end position="220"/>
    </location>
</feature>
<evidence type="ECO:0000313" key="4">
    <source>
        <dbReference type="Proteomes" id="UP000077134"/>
    </source>
</evidence>
<accession>A0A167B9W5</accession>
<dbReference type="EMBL" id="LSFN01000036">
    <property type="protein sequence ID" value="OAB71871.1"/>
    <property type="molecule type" value="Genomic_DNA"/>
</dbReference>
<organism evidence="3 4">
    <name type="scientific">Paenibacillus crassostreae</name>
    <dbReference type="NCBI Taxonomy" id="1763538"/>
    <lineage>
        <taxon>Bacteria</taxon>
        <taxon>Bacillati</taxon>
        <taxon>Bacillota</taxon>
        <taxon>Bacilli</taxon>
        <taxon>Bacillales</taxon>
        <taxon>Paenibacillaceae</taxon>
        <taxon>Paenibacillus</taxon>
    </lineage>
</organism>
<reference evidence="3 4" key="1">
    <citation type="submission" date="2016-02" db="EMBL/GenBank/DDBJ databases">
        <title>Paenibacillus sp. LPB0068, isolated from Crassostrea gigas.</title>
        <authorList>
            <person name="Shin S.-K."/>
            <person name="Yi H."/>
        </authorList>
    </citation>
    <scope>NUCLEOTIDE SEQUENCE [LARGE SCALE GENOMIC DNA]</scope>
    <source>
        <strain evidence="3 4">LPB0068</strain>
    </source>
</reference>
<proteinExistence type="predicted"/>
<keyword evidence="4" id="KW-1185">Reference proteome</keyword>
<keyword evidence="1" id="KW-0732">Signal</keyword>
<dbReference type="InterPro" id="IPR001119">
    <property type="entry name" value="SLH_dom"/>
</dbReference>